<feature type="signal peptide" evidence="2">
    <location>
        <begin position="1"/>
        <end position="31"/>
    </location>
</feature>
<dbReference type="Proteomes" id="UP000649289">
    <property type="component" value="Unassembled WGS sequence"/>
</dbReference>
<dbReference type="EMBL" id="JACXYY010000002">
    <property type="protein sequence ID" value="MBD3914326.1"/>
    <property type="molecule type" value="Genomic_DNA"/>
</dbReference>
<protein>
    <submittedName>
        <fullName evidence="3">Uncharacterized protein</fullName>
    </submittedName>
</protein>
<gene>
    <name evidence="3" type="ORF">IEZ25_06835</name>
</gene>
<feature type="region of interest" description="Disordered" evidence="1">
    <location>
        <begin position="29"/>
        <end position="74"/>
    </location>
</feature>
<dbReference type="RefSeq" id="WP_191198635.1">
    <property type="nucleotide sequence ID" value="NZ_BAAAPA010000003.1"/>
</dbReference>
<accession>A0ABR8MGE1</accession>
<keyword evidence="4" id="KW-1185">Reference proteome</keyword>
<reference evidence="3 4" key="1">
    <citation type="submission" date="2020-09" db="EMBL/GenBank/DDBJ databases">
        <title>novel species in genus Nocardioides.</title>
        <authorList>
            <person name="Zhang G."/>
        </authorList>
    </citation>
    <scope>NUCLEOTIDE SEQUENCE [LARGE SCALE GENOMIC DNA]</scope>
    <source>
        <strain evidence="3 4">19197</strain>
    </source>
</reference>
<feature type="chain" id="PRO_5045597110" evidence="2">
    <location>
        <begin position="32"/>
        <end position="151"/>
    </location>
</feature>
<keyword evidence="2" id="KW-0732">Signal</keyword>
<proteinExistence type="predicted"/>
<name>A0ABR8MGE1_9ACTN</name>
<sequence>MSHTSVRSSRTPRGAALALVLVAGLGLTACGEDDGGTAEDPSAGETTSPSDTASPTESPTDEPSETPSEPAGPACADVWVAGATLPEKYDGCQDAEKDTWVQAMVYQCSSGQRLVTYQRNFYAAKGEVITESEVPLARDEKFQKILTTCGA</sequence>
<organism evidence="3 4">
    <name type="scientific">Nocardioides hwasunensis</name>
    <dbReference type="NCBI Taxonomy" id="397258"/>
    <lineage>
        <taxon>Bacteria</taxon>
        <taxon>Bacillati</taxon>
        <taxon>Actinomycetota</taxon>
        <taxon>Actinomycetes</taxon>
        <taxon>Propionibacteriales</taxon>
        <taxon>Nocardioidaceae</taxon>
        <taxon>Nocardioides</taxon>
    </lineage>
</organism>
<evidence type="ECO:0000256" key="2">
    <source>
        <dbReference type="SAM" id="SignalP"/>
    </source>
</evidence>
<evidence type="ECO:0000256" key="1">
    <source>
        <dbReference type="SAM" id="MobiDB-lite"/>
    </source>
</evidence>
<evidence type="ECO:0000313" key="3">
    <source>
        <dbReference type="EMBL" id="MBD3914326.1"/>
    </source>
</evidence>
<comment type="caution">
    <text evidence="3">The sequence shown here is derived from an EMBL/GenBank/DDBJ whole genome shotgun (WGS) entry which is preliminary data.</text>
</comment>
<dbReference type="PROSITE" id="PS51257">
    <property type="entry name" value="PROKAR_LIPOPROTEIN"/>
    <property type="match status" value="1"/>
</dbReference>
<evidence type="ECO:0000313" key="4">
    <source>
        <dbReference type="Proteomes" id="UP000649289"/>
    </source>
</evidence>